<evidence type="ECO:0000313" key="2">
    <source>
        <dbReference type="EMBL" id="CCH42134.1"/>
    </source>
</evidence>
<evidence type="ECO:0000313" key="3">
    <source>
        <dbReference type="Proteomes" id="UP000009328"/>
    </source>
</evidence>
<keyword evidence="3" id="KW-1185">Reference proteome</keyword>
<dbReference type="InParanoid" id="K0KL24"/>
<protein>
    <submittedName>
        <fullName evidence="2">Uncharacterized protein</fullName>
    </submittedName>
</protein>
<sequence length="128" mass="15239">MGRKKKSAREKRLDNFRSNRSNYLDSTENKKKEMGHKDDDNDDDDKVKRRKVPEPTDKQNDQGSHGTSQKLDEKFSMFNFVSDNKEKLKQNVESEMIKSSIDIDIRNFYRGFEPETIENIKKKILWLH</sequence>
<comment type="caution">
    <text evidence="2">The sequence shown here is derived from an EMBL/GenBank/DDBJ whole genome shotgun (WGS) entry which is preliminary data.</text>
</comment>
<feature type="region of interest" description="Disordered" evidence="1">
    <location>
        <begin position="1"/>
        <end position="73"/>
    </location>
</feature>
<dbReference type="Proteomes" id="UP000009328">
    <property type="component" value="Unassembled WGS sequence"/>
</dbReference>
<proteinExistence type="predicted"/>
<dbReference type="AlphaFoldDB" id="K0KL24"/>
<evidence type="ECO:0000256" key="1">
    <source>
        <dbReference type="SAM" id="MobiDB-lite"/>
    </source>
</evidence>
<organism evidence="2 3">
    <name type="scientific">Wickerhamomyces ciferrii (strain ATCC 14091 / BCRC 22168 / CBS 111 / JCM 3599 / NBRC 0793 / NRRL Y-1031 F-60-10)</name>
    <name type="common">Yeast</name>
    <name type="synonym">Pichia ciferrii</name>
    <dbReference type="NCBI Taxonomy" id="1206466"/>
    <lineage>
        <taxon>Eukaryota</taxon>
        <taxon>Fungi</taxon>
        <taxon>Dikarya</taxon>
        <taxon>Ascomycota</taxon>
        <taxon>Saccharomycotina</taxon>
        <taxon>Saccharomycetes</taxon>
        <taxon>Phaffomycetales</taxon>
        <taxon>Wickerhamomycetaceae</taxon>
        <taxon>Wickerhamomyces</taxon>
    </lineage>
</organism>
<dbReference type="EMBL" id="CAIF01000038">
    <property type="protein sequence ID" value="CCH42134.1"/>
    <property type="molecule type" value="Genomic_DNA"/>
</dbReference>
<reference evidence="2 3" key="1">
    <citation type="journal article" date="2012" name="Eukaryot. Cell">
        <title>Draft genome sequence of Wickerhamomyces ciferrii NRRL Y-1031 F-60-10.</title>
        <authorList>
            <person name="Schneider J."/>
            <person name="Andrea H."/>
            <person name="Blom J."/>
            <person name="Jaenicke S."/>
            <person name="Ruckert C."/>
            <person name="Schorsch C."/>
            <person name="Szczepanowski R."/>
            <person name="Farwick M."/>
            <person name="Goesmann A."/>
            <person name="Puhler A."/>
            <person name="Schaffer S."/>
            <person name="Tauch A."/>
            <person name="Kohler T."/>
            <person name="Brinkrolf K."/>
        </authorList>
    </citation>
    <scope>NUCLEOTIDE SEQUENCE [LARGE SCALE GENOMIC DNA]</scope>
    <source>
        <strain evidence="3">ATCC 14091 / BCRC 22168 / CBS 111 / JCM 3599 / NBRC 0793 / NRRL Y-1031 F-60-10</strain>
    </source>
</reference>
<name>K0KL24_WICCF</name>
<gene>
    <name evidence="2" type="ORF">BN7_1678</name>
</gene>
<feature type="compositionally biased region" description="Basic and acidic residues" evidence="1">
    <location>
        <begin position="27"/>
        <end position="39"/>
    </location>
</feature>
<accession>K0KL24</accession>
<dbReference type="HOGENOM" id="CLU_1961294_0_0_1"/>